<evidence type="ECO:0000256" key="3">
    <source>
        <dbReference type="ARBA" id="ARBA00022679"/>
    </source>
</evidence>
<comment type="domain">
    <text evidence="10">The DHHC domain is required for palmitoyltransferase activity.</text>
</comment>
<dbReference type="EC" id="2.3.1.225" evidence="10"/>
<reference evidence="12" key="1">
    <citation type="submission" date="2015-10" db="EMBL/GenBank/DDBJ databases">
        <authorList>
            <person name="Martinez-Garcia P.J."/>
            <person name="Crepeau M.W."/>
            <person name="Puiu D."/>
            <person name="Gonzalez-Ibeas D."/>
            <person name="Whalen J."/>
            <person name="Stevens K."/>
            <person name="Paul R."/>
            <person name="Butterfield T."/>
            <person name="Britton M."/>
            <person name="Reagan R."/>
            <person name="Chakraborty S."/>
            <person name="Walawage S.L."/>
            <person name="Vasquez-Gross H.A."/>
            <person name="Cardeno C."/>
            <person name="Famula R."/>
            <person name="Pratt K."/>
            <person name="Kuruganti S."/>
            <person name="Aradhya M.K."/>
            <person name="Leslie C.A."/>
            <person name="Dandekar A.M."/>
            <person name="Salzberg S.L."/>
            <person name="Wegrzyn J.L."/>
            <person name="Langley C.H."/>
            <person name="Neale D.B."/>
        </authorList>
    </citation>
    <scope>NUCLEOTIDE SEQUENCE</scope>
    <source>
        <tissue evidence="12">Leaves</tissue>
    </source>
</reference>
<feature type="transmembrane region" description="Helical" evidence="10">
    <location>
        <begin position="280"/>
        <end position="302"/>
    </location>
</feature>
<feature type="non-terminal residue" evidence="12">
    <location>
        <position position="417"/>
    </location>
</feature>
<dbReference type="AlphaFoldDB" id="A0A833UKG3"/>
<comment type="caution">
    <text evidence="12">The sequence shown here is derived from an EMBL/GenBank/DDBJ whole genome shotgun (WGS) entry which is preliminary data.</text>
</comment>
<feature type="transmembrane region" description="Helical" evidence="10">
    <location>
        <begin position="137"/>
        <end position="156"/>
    </location>
</feature>
<reference evidence="12" key="2">
    <citation type="submission" date="2020-03" db="EMBL/GenBank/DDBJ databases">
        <title>Walnut 2.0.</title>
        <authorList>
            <person name="Marrano A."/>
            <person name="Britton M."/>
            <person name="Zimin A.V."/>
            <person name="Zaini P.A."/>
            <person name="Workman R."/>
            <person name="Puiu D."/>
            <person name="Bianco L."/>
            <person name="Allen B.J."/>
            <person name="Troggio M."/>
            <person name="Leslie C.A."/>
            <person name="Timp W."/>
            <person name="Dendekar A."/>
            <person name="Salzberg S.L."/>
            <person name="Neale D.B."/>
        </authorList>
    </citation>
    <scope>NUCLEOTIDE SEQUENCE</scope>
    <source>
        <tissue evidence="12">Leaves</tissue>
    </source>
</reference>
<accession>A0A833UKG3</accession>
<comment type="similarity">
    <text evidence="2 10">Belongs to the DHHC palmitoyltransferase family.</text>
</comment>
<keyword evidence="3 10" id="KW-0808">Transferase</keyword>
<organism evidence="12 13">
    <name type="scientific">Juglans regia</name>
    <name type="common">English walnut</name>
    <dbReference type="NCBI Taxonomy" id="51240"/>
    <lineage>
        <taxon>Eukaryota</taxon>
        <taxon>Viridiplantae</taxon>
        <taxon>Streptophyta</taxon>
        <taxon>Embryophyta</taxon>
        <taxon>Tracheophyta</taxon>
        <taxon>Spermatophyta</taxon>
        <taxon>Magnoliopsida</taxon>
        <taxon>eudicotyledons</taxon>
        <taxon>Gunneridae</taxon>
        <taxon>Pentapetalae</taxon>
        <taxon>rosids</taxon>
        <taxon>fabids</taxon>
        <taxon>Fagales</taxon>
        <taxon>Juglandaceae</taxon>
        <taxon>Juglans</taxon>
    </lineage>
</organism>
<sequence>TGQIYPQLRLQLSLTNLLVVRSSDCSSQLGALPSIFSRKVFFPKEANFLGRRSKLLDVSDITLLLFLMMMMVGICRPVRDTWDQAMDRCYRLFPCLSDPARRSSLGLKLALVTLHLVYAGILFLFDGDLIERTKSEPWYTALYLLLFFATLVQYFITSGSSPGYVIDAMRAVTEKIPIIQKTPVTSKQPASSKNGSLVITMDGSQLERNLLGNNTTSWSKLIMDMYPPGTSARNWTCPYCNVEQPPRAKHCHDCDKCVLQFDHHCVWLGTCIGQGNHCRFWWYICEETALCLWTGILYITYLKANISRAWWKDAIMIVLLITLSISLIFLLLLLLFHSYLILTNQTTYELVRRRRIPYLRGIPERIYPFSKGICRNLYDFCCVRSSIFIKESLPTQQEIEEKSRPYTCYDVVTCRCC</sequence>
<protein>
    <recommendedName>
        <fullName evidence="10">S-acyltransferase</fullName>
        <ecNumber evidence="10">2.3.1.225</ecNumber>
    </recommendedName>
    <alternativeName>
        <fullName evidence="10">Palmitoyltransferase</fullName>
    </alternativeName>
</protein>
<evidence type="ECO:0000256" key="4">
    <source>
        <dbReference type="ARBA" id="ARBA00022692"/>
    </source>
</evidence>
<feature type="transmembrane region" description="Helical" evidence="10">
    <location>
        <begin position="61"/>
        <end position="79"/>
    </location>
</feature>
<keyword evidence="9 10" id="KW-0012">Acyltransferase</keyword>
<evidence type="ECO:0000313" key="13">
    <source>
        <dbReference type="Proteomes" id="UP000619265"/>
    </source>
</evidence>
<keyword evidence="8" id="KW-0449">Lipoprotein</keyword>
<feature type="domain" description="Palmitoyltransferase DHHC" evidence="11">
    <location>
        <begin position="236"/>
        <end position="352"/>
    </location>
</feature>
<dbReference type="Proteomes" id="UP000619265">
    <property type="component" value="Unassembled WGS sequence"/>
</dbReference>
<proteinExistence type="inferred from homology"/>
<comment type="subcellular location">
    <subcellularLocation>
        <location evidence="1">Endomembrane system</location>
        <topology evidence="1">Multi-pass membrane protein</topology>
    </subcellularLocation>
</comment>
<evidence type="ECO:0000256" key="7">
    <source>
        <dbReference type="ARBA" id="ARBA00023139"/>
    </source>
</evidence>
<evidence type="ECO:0000256" key="6">
    <source>
        <dbReference type="ARBA" id="ARBA00023136"/>
    </source>
</evidence>
<feature type="transmembrane region" description="Helical" evidence="10">
    <location>
        <begin position="314"/>
        <end position="342"/>
    </location>
</feature>
<evidence type="ECO:0000256" key="5">
    <source>
        <dbReference type="ARBA" id="ARBA00022989"/>
    </source>
</evidence>
<keyword evidence="4 10" id="KW-0812">Transmembrane</keyword>
<evidence type="ECO:0000313" key="12">
    <source>
        <dbReference type="EMBL" id="KAF5453840.1"/>
    </source>
</evidence>
<evidence type="ECO:0000256" key="10">
    <source>
        <dbReference type="RuleBase" id="RU079119"/>
    </source>
</evidence>
<dbReference type="GO" id="GO:0019706">
    <property type="term" value="F:protein-cysteine S-palmitoyltransferase activity"/>
    <property type="evidence" value="ECO:0007669"/>
    <property type="project" value="UniProtKB-EC"/>
</dbReference>
<dbReference type="Gramene" id="Jr11_00750_p1">
    <property type="protein sequence ID" value="cds.Jr11_00750_p1"/>
    <property type="gene ID" value="Jr11_00750"/>
</dbReference>
<name>A0A833UKG3_JUGRE</name>
<dbReference type="InterPro" id="IPR001594">
    <property type="entry name" value="Palmitoyltrfase_DHHC"/>
</dbReference>
<keyword evidence="6 10" id="KW-0472">Membrane</keyword>
<gene>
    <name evidence="12" type="ORF">F2P56_023558</name>
</gene>
<comment type="catalytic activity">
    <reaction evidence="10">
        <text>L-cysteinyl-[protein] + hexadecanoyl-CoA = S-hexadecanoyl-L-cysteinyl-[protein] + CoA</text>
        <dbReference type="Rhea" id="RHEA:36683"/>
        <dbReference type="Rhea" id="RHEA-COMP:10131"/>
        <dbReference type="Rhea" id="RHEA-COMP:11032"/>
        <dbReference type="ChEBI" id="CHEBI:29950"/>
        <dbReference type="ChEBI" id="CHEBI:57287"/>
        <dbReference type="ChEBI" id="CHEBI:57379"/>
        <dbReference type="ChEBI" id="CHEBI:74151"/>
        <dbReference type="EC" id="2.3.1.225"/>
    </reaction>
</comment>
<dbReference type="Pfam" id="PF01529">
    <property type="entry name" value="DHHC"/>
    <property type="match status" value="1"/>
</dbReference>
<dbReference type="InterPro" id="IPR039859">
    <property type="entry name" value="PFA4/ZDH16/20/ERF2-like"/>
</dbReference>
<evidence type="ECO:0000259" key="11">
    <source>
        <dbReference type="Pfam" id="PF01529"/>
    </source>
</evidence>
<dbReference type="PROSITE" id="PS50216">
    <property type="entry name" value="DHHC"/>
    <property type="match status" value="1"/>
</dbReference>
<evidence type="ECO:0000256" key="1">
    <source>
        <dbReference type="ARBA" id="ARBA00004127"/>
    </source>
</evidence>
<feature type="transmembrane region" description="Helical" evidence="10">
    <location>
        <begin position="105"/>
        <end position="125"/>
    </location>
</feature>
<evidence type="ECO:0000256" key="8">
    <source>
        <dbReference type="ARBA" id="ARBA00023288"/>
    </source>
</evidence>
<dbReference type="PANTHER" id="PTHR22883">
    <property type="entry name" value="ZINC FINGER DHHC DOMAIN CONTAINING PROTEIN"/>
    <property type="match status" value="1"/>
</dbReference>
<dbReference type="PANTHER" id="PTHR22883:SF301">
    <property type="entry name" value="PALMITOYLTRANSFERASE ZDHHC12"/>
    <property type="match status" value="1"/>
</dbReference>
<evidence type="ECO:0000256" key="9">
    <source>
        <dbReference type="ARBA" id="ARBA00023315"/>
    </source>
</evidence>
<dbReference type="GO" id="GO:0012505">
    <property type="term" value="C:endomembrane system"/>
    <property type="evidence" value="ECO:0007669"/>
    <property type="project" value="UniProtKB-SubCell"/>
</dbReference>
<keyword evidence="7" id="KW-0564">Palmitate</keyword>
<evidence type="ECO:0000256" key="2">
    <source>
        <dbReference type="ARBA" id="ARBA00008574"/>
    </source>
</evidence>
<dbReference type="EMBL" id="LIHL02000011">
    <property type="protein sequence ID" value="KAF5453840.1"/>
    <property type="molecule type" value="Genomic_DNA"/>
</dbReference>
<keyword evidence="5 10" id="KW-1133">Transmembrane helix</keyword>